<dbReference type="PANTHER" id="PTHR42792">
    <property type="entry name" value="FLAGELLIN"/>
    <property type="match status" value="1"/>
</dbReference>
<dbReference type="GO" id="GO:0009288">
    <property type="term" value="C:bacterial-type flagellum"/>
    <property type="evidence" value="ECO:0007669"/>
    <property type="project" value="UniProtKB-SubCell"/>
</dbReference>
<keyword evidence="2" id="KW-1185">Reference proteome</keyword>
<dbReference type="RefSeq" id="WP_153340034.1">
    <property type="nucleotide sequence ID" value="NZ_WIVE01000001.1"/>
</dbReference>
<protein>
    <recommendedName>
        <fullName evidence="3">Flagellin</fullName>
    </recommendedName>
</protein>
<reference evidence="1 2" key="1">
    <citation type="submission" date="2019-10" db="EMBL/GenBank/DDBJ databases">
        <title>Draft whole-genome sequence of the purple nonsulfur photosynthetic bacterium Roseospira navarrensis DSM 15114.</title>
        <authorList>
            <person name="Kyndt J.A."/>
            <person name="Meyer T.E."/>
        </authorList>
    </citation>
    <scope>NUCLEOTIDE SEQUENCE [LARGE SCALE GENOMIC DNA]</scope>
    <source>
        <strain evidence="1 2">DSM 15114</strain>
    </source>
</reference>
<dbReference type="Proteomes" id="UP000434582">
    <property type="component" value="Unassembled WGS sequence"/>
</dbReference>
<proteinExistence type="predicted"/>
<dbReference type="GO" id="GO:0005198">
    <property type="term" value="F:structural molecule activity"/>
    <property type="evidence" value="ECO:0007669"/>
    <property type="project" value="InterPro"/>
</dbReference>
<gene>
    <name evidence="1" type="ORF">GHC57_00565</name>
</gene>
<dbReference type="PANTHER" id="PTHR42792:SF1">
    <property type="entry name" value="FLAGELLAR HOOK-ASSOCIATED PROTEIN 3"/>
    <property type="match status" value="1"/>
</dbReference>
<accession>A0A7X2D2X8</accession>
<name>A0A7X2D2X8_9PROT</name>
<evidence type="ECO:0008006" key="3">
    <source>
        <dbReference type="Google" id="ProtNLM"/>
    </source>
</evidence>
<dbReference type="InterPro" id="IPR001492">
    <property type="entry name" value="Flagellin"/>
</dbReference>
<dbReference type="OrthoDB" id="9758307at2"/>
<dbReference type="EMBL" id="WIVE01000001">
    <property type="protein sequence ID" value="MQX35002.1"/>
    <property type="molecule type" value="Genomic_DNA"/>
</dbReference>
<dbReference type="SUPFAM" id="SSF64518">
    <property type="entry name" value="Phase 1 flagellin"/>
    <property type="match status" value="1"/>
</dbReference>
<sequence length="501" mass="52910">MTDVIATRTGTFAQRSFLVQQMMDLQARVYDSQLRVTTEQKSQNYTGISSESFRLVNLESEVSEVEYFTKSNNIAQVRLNTVSNSVSAIESVLHRVHDDLLALNAGDQQQPLEADEVSAIEDIQEFAFAAMQDLSSYLNARSDGRYVFSGGRTDQKAVDFPYGNLAEFQADYDGATVTFPTSRAANVPDVKIANAQHGGLTFGANTITPTTAASTASLTAGTVIELSDGDITTQRFTVTARNSTTGALTVTPDPSGLPAAASDATITGVSYYGGDSLSFEHRVSENRTLDLGLNAKDPAFEKAFRALGMLAQGGLDAASTTTAAGATGTLTFDDVAGTVTAANGGSLQGLPIGSAITFPGTANNAAQTFTIVSNDGTTLELDPPPTAEGPVASEAVTDNLGRIDKALKLLYDAIDHDSNLSGEMASDIGAVARQVGFNQVTLDRALDEARTTSTYLSIRVSDIERVDLVEAATRLQDDALALEASMSSYARISSISLMSYL</sequence>
<organism evidence="1 2">
    <name type="scientific">Roseospira navarrensis</name>
    <dbReference type="NCBI Taxonomy" id="140058"/>
    <lineage>
        <taxon>Bacteria</taxon>
        <taxon>Pseudomonadati</taxon>
        <taxon>Pseudomonadota</taxon>
        <taxon>Alphaproteobacteria</taxon>
        <taxon>Rhodospirillales</taxon>
        <taxon>Rhodospirillaceae</taxon>
        <taxon>Roseospira</taxon>
    </lineage>
</organism>
<evidence type="ECO:0000313" key="2">
    <source>
        <dbReference type="Proteomes" id="UP000434582"/>
    </source>
</evidence>
<evidence type="ECO:0000313" key="1">
    <source>
        <dbReference type="EMBL" id="MQX35002.1"/>
    </source>
</evidence>
<comment type="caution">
    <text evidence="1">The sequence shown here is derived from an EMBL/GenBank/DDBJ whole genome shotgun (WGS) entry which is preliminary data.</text>
</comment>
<dbReference type="AlphaFoldDB" id="A0A7X2D2X8"/>